<feature type="region of interest" description="Disordered" evidence="1">
    <location>
        <begin position="1"/>
        <end position="23"/>
    </location>
</feature>
<dbReference type="EMBL" id="JALJOR010000002">
    <property type="protein sequence ID" value="KAK9823658.1"/>
    <property type="molecule type" value="Genomic_DNA"/>
</dbReference>
<sequence>MPYTAPSPHKACRHQHVGNSATSPETQLSFSLCTVQSLRLIVSPNSPLGYPTSNRRHARWSERHRIAEMRSAARHVLVPLLTLPQPAKRV</sequence>
<dbReference type="Proteomes" id="UP001489004">
    <property type="component" value="Unassembled WGS sequence"/>
</dbReference>
<protein>
    <submittedName>
        <fullName evidence="2">Uncharacterized protein</fullName>
    </submittedName>
</protein>
<evidence type="ECO:0000256" key="1">
    <source>
        <dbReference type="SAM" id="MobiDB-lite"/>
    </source>
</evidence>
<evidence type="ECO:0000313" key="3">
    <source>
        <dbReference type="Proteomes" id="UP001489004"/>
    </source>
</evidence>
<keyword evidence="3" id="KW-1185">Reference proteome</keyword>
<comment type="caution">
    <text evidence="2">The sequence shown here is derived from an EMBL/GenBank/DDBJ whole genome shotgun (WGS) entry which is preliminary data.</text>
</comment>
<evidence type="ECO:0000313" key="2">
    <source>
        <dbReference type="EMBL" id="KAK9823658.1"/>
    </source>
</evidence>
<dbReference type="AlphaFoldDB" id="A0AAW1QQG2"/>
<accession>A0AAW1QQG2</accession>
<organism evidence="2 3">
    <name type="scientific">[Myrmecia] bisecta</name>
    <dbReference type="NCBI Taxonomy" id="41462"/>
    <lineage>
        <taxon>Eukaryota</taxon>
        <taxon>Viridiplantae</taxon>
        <taxon>Chlorophyta</taxon>
        <taxon>core chlorophytes</taxon>
        <taxon>Trebouxiophyceae</taxon>
        <taxon>Trebouxiales</taxon>
        <taxon>Trebouxiaceae</taxon>
        <taxon>Myrmecia</taxon>
    </lineage>
</organism>
<gene>
    <name evidence="2" type="ORF">WJX72_004465</name>
</gene>
<proteinExistence type="predicted"/>
<name>A0AAW1QQG2_9CHLO</name>
<reference evidence="2 3" key="1">
    <citation type="journal article" date="2024" name="Nat. Commun.">
        <title>Phylogenomics reveals the evolutionary origins of lichenization in chlorophyte algae.</title>
        <authorList>
            <person name="Puginier C."/>
            <person name="Libourel C."/>
            <person name="Otte J."/>
            <person name="Skaloud P."/>
            <person name="Haon M."/>
            <person name="Grisel S."/>
            <person name="Petersen M."/>
            <person name="Berrin J.G."/>
            <person name="Delaux P.M."/>
            <person name="Dal Grande F."/>
            <person name="Keller J."/>
        </authorList>
    </citation>
    <scope>NUCLEOTIDE SEQUENCE [LARGE SCALE GENOMIC DNA]</scope>
    <source>
        <strain evidence="2 3">SAG 2043</strain>
    </source>
</reference>